<protein>
    <submittedName>
        <fullName evidence="2">Uncharacterized protein</fullName>
    </submittedName>
</protein>
<comment type="caution">
    <text evidence="2">The sequence shown here is derived from an EMBL/GenBank/DDBJ whole genome shotgun (WGS) entry which is preliminary data.</text>
</comment>
<name>A0A9W8M4L3_9FUNG</name>
<feature type="non-terminal residue" evidence="2">
    <location>
        <position position="1"/>
    </location>
</feature>
<feature type="transmembrane region" description="Helical" evidence="1">
    <location>
        <begin position="127"/>
        <end position="146"/>
    </location>
</feature>
<dbReference type="AlphaFoldDB" id="A0A9W8M4L3"/>
<gene>
    <name evidence="2" type="ORF">GGH94_005111</name>
</gene>
<accession>A0A9W8M4L3</accession>
<evidence type="ECO:0000256" key="1">
    <source>
        <dbReference type="SAM" id="Phobius"/>
    </source>
</evidence>
<proteinExistence type="predicted"/>
<sequence length="189" mass="21067">MLWMGYRRAKLNELHQAILGLALSISLCTLFTSIFKQMGAIPSPDFLDLCRLPQEDFDRAYRTGASISFHQCQNKDINHEMLSSCGMAYLSLFASVQLGHQLHPEVRRRLKALSPDGRLARSRPGQALISFICLLPVGAGMTFPGIETRYHGGGRGWGYALSIFVGYLFALWGHVLYCYDLTTGLVLPP</sequence>
<dbReference type="EMBL" id="JANBUY010000246">
    <property type="protein sequence ID" value="KAJ2861094.1"/>
    <property type="molecule type" value="Genomic_DNA"/>
</dbReference>
<dbReference type="Proteomes" id="UP001140074">
    <property type="component" value="Unassembled WGS sequence"/>
</dbReference>
<keyword evidence="1" id="KW-0472">Membrane</keyword>
<keyword evidence="1" id="KW-1133">Transmembrane helix</keyword>
<organism evidence="2 3">
    <name type="scientific">Coemansia aciculifera</name>
    <dbReference type="NCBI Taxonomy" id="417176"/>
    <lineage>
        <taxon>Eukaryota</taxon>
        <taxon>Fungi</taxon>
        <taxon>Fungi incertae sedis</taxon>
        <taxon>Zoopagomycota</taxon>
        <taxon>Kickxellomycotina</taxon>
        <taxon>Kickxellomycetes</taxon>
        <taxon>Kickxellales</taxon>
        <taxon>Kickxellaceae</taxon>
        <taxon>Coemansia</taxon>
    </lineage>
</organism>
<reference evidence="2" key="1">
    <citation type="submission" date="2022-07" db="EMBL/GenBank/DDBJ databases">
        <title>Phylogenomic reconstructions and comparative analyses of Kickxellomycotina fungi.</title>
        <authorList>
            <person name="Reynolds N.K."/>
            <person name="Stajich J.E."/>
            <person name="Barry K."/>
            <person name="Grigoriev I.V."/>
            <person name="Crous P."/>
            <person name="Smith M.E."/>
        </authorList>
    </citation>
    <scope>NUCLEOTIDE SEQUENCE</scope>
    <source>
        <strain evidence="2">RSA 476</strain>
    </source>
</reference>
<feature type="transmembrane region" description="Helical" evidence="1">
    <location>
        <begin position="158"/>
        <end position="179"/>
    </location>
</feature>
<evidence type="ECO:0000313" key="2">
    <source>
        <dbReference type="EMBL" id="KAJ2861094.1"/>
    </source>
</evidence>
<keyword evidence="3" id="KW-1185">Reference proteome</keyword>
<evidence type="ECO:0000313" key="3">
    <source>
        <dbReference type="Proteomes" id="UP001140074"/>
    </source>
</evidence>
<keyword evidence="1" id="KW-0812">Transmembrane</keyword>